<dbReference type="OrthoDB" id="5864618at2"/>
<proteinExistence type="predicted"/>
<evidence type="ECO:0000313" key="2">
    <source>
        <dbReference type="EMBL" id="AJR06207.1"/>
    </source>
</evidence>
<dbReference type="Proteomes" id="UP000032303">
    <property type="component" value="Chromosome 1"/>
</dbReference>
<evidence type="ECO:0000256" key="1">
    <source>
        <dbReference type="SAM" id="SignalP"/>
    </source>
</evidence>
<accession>A0A0C5WJ50</accession>
<reference evidence="2 3" key="1">
    <citation type="submission" date="2013-05" db="EMBL/GenBank/DDBJ databases">
        <title>Complete genome sequence of the lipase-producing bacterium Photobacterium gaetbulicola Gung47.</title>
        <authorList>
            <person name="Kim Y.-O."/>
        </authorList>
    </citation>
    <scope>NUCLEOTIDE SEQUENCE [LARGE SCALE GENOMIC DNA]</scope>
    <source>
        <strain evidence="2 3">Gung47</strain>
    </source>
</reference>
<protein>
    <recommendedName>
        <fullName evidence="4">Outer membrane protein beta-barrel domain-containing protein</fullName>
    </recommendedName>
</protein>
<organism evidence="2 3">
    <name type="scientific">Photobacterium gaetbulicola Gung47</name>
    <dbReference type="NCBI Taxonomy" id="658445"/>
    <lineage>
        <taxon>Bacteria</taxon>
        <taxon>Pseudomonadati</taxon>
        <taxon>Pseudomonadota</taxon>
        <taxon>Gammaproteobacteria</taxon>
        <taxon>Vibrionales</taxon>
        <taxon>Vibrionaceae</taxon>
        <taxon>Photobacterium</taxon>
    </lineage>
</organism>
<dbReference type="EMBL" id="CP005973">
    <property type="protein sequence ID" value="AJR06207.1"/>
    <property type="molecule type" value="Genomic_DNA"/>
</dbReference>
<name>A0A0C5WJ50_9GAMM</name>
<gene>
    <name evidence="2" type="ORF">H744_1c1182</name>
</gene>
<keyword evidence="3" id="KW-1185">Reference proteome</keyword>
<sequence>MNKRLLLILLLSSIQPKVFAEQEVENQDKVNMADPTAVYSSVGMGIAANGDVDASFGLAFGKHGMSLESKKGFDELKARYYWMNEGQGFYTEGYFGGDVESLTGGYVATWKAMEKVTFYPVLTIGVNKNQVTDDSIAIGMAGFYSRINHNAWHIGFDNFYSFGEDDYDLYTYDAFVGYQIKNHRIRAGYDSNEEAYLKWQMAF</sequence>
<feature type="signal peptide" evidence="1">
    <location>
        <begin position="1"/>
        <end position="20"/>
    </location>
</feature>
<dbReference type="KEGG" id="pgb:H744_1c1182"/>
<dbReference type="PATRIC" id="fig|658445.3.peg.1276"/>
<dbReference type="HOGENOM" id="CLU_1347877_0_0_6"/>
<feature type="chain" id="PRO_5002191819" description="Outer membrane protein beta-barrel domain-containing protein" evidence="1">
    <location>
        <begin position="21"/>
        <end position="203"/>
    </location>
</feature>
<evidence type="ECO:0000313" key="3">
    <source>
        <dbReference type="Proteomes" id="UP000032303"/>
    </source>
</evidence>
<keyword evidence="1" id="KW-0732">Signal</keyword>
<dbReference type="AlphaFoldDB" id="A0A0C5WJ50"/>
<evidence type="ECO:0008006" key="4">
    <source>
        <dbReference type="Google" id="ProtNLM"/>
    </source>
</evidence>